<sequence>MIAEEARTKAEQHSRLEGQADRSQAVLEIRGPFINGIVADAGEQDEASLLGKIQSCMFNSITAIARKETRLDRRPNGVNLGDRLGEHQRDPREEHVTPTELTASREQGSKRLRRVISMARHSSR</sequence>
<feature type="region of interest" description="Disordered" evidence="1">
    <location>
        <begin position="1"/>
        <end position="21"/>
    </location>
</feature>
<comment type="caution">
    <text evidence="2">The sequence shown here is derived from an EMBL/GenBank/DDBJ whole genome shotgun (WGS) entry which is preliminary data.</text>
</comment>
<feature type="compositionally biased region" description="Basic and acidic residues" evidence="1">
    <location>
        <begin position="83"/>
        <end position="97"/>
    </location>
</feature>
<evidence type="ECO:0000313" key="3">
    <source>
        <dbReference type="Proteomes" id="UP001444661"/>
    </source>
</evidence>
<evidence type="ECO:0000256" key="1">
    <source>
        <dbReference type="SAM" id="MobiDB-lite"/>
    </source>
</evidence>
<reference evidence="2 3" key="1">
    <citation type="submission" date="2023-01" db="EMBL/GenBank/DDBJ databases">
        <title>Analysis of 21 Apiospora genomes using comparative genomics revels a genus with tremendous synthesis potential of carbohydrate active enzymes and secondary metabolites.</title>
        <authorList>
            <person name="Sorensen T."/>
        </authorList>
    </citation>
    <scope>NUCLEOTIDE SEQUENCE [LARGE SCALE GENOMIC DNA]</scope>
    <source>
        <strain evidence="2 3">CBS 33761</strain>
    </source>
</reference>
<dbReference type="EMBL" id="JAQQWK010000002">
    <property type="protein sequence ID" value="KAK8052432.1"/>
    <property type="molecule type" value="Genomic_DNA"/>
</dbReference>
<organism evidence="2 3">
    <name type="scientific">Apiospora rasikravindrae</name>
    <dbReference type="NCBI Taxonomy" id="990691"/>
    <lineage>
        <taxon>Eukaryota</taxon>
        <taxon>Fungi</taxon>
        <taxon>Dikarya</taxon>
        <taxon>Ascomycota</taxon>
        <taxon>Pezizomycotina</taxon>
        <taxon>Sordariomycetes</taxon>
        <taxon>Xylariomycetidae</taxon>
        <taxon>Amphisphaeriales</taxon>
        <taxon>Apiosporaceae</taxon>
        <taxon>Apiospora</taxon>
    </lineage>
</organism>
<feature type="region of interest" description="Disordered" evidence="1">
    <location>
        <begin position="74"/>
        <end position="110"/>
    </location>
</feature>
<gene>
    <name evidence="2" type="ORF">PG993_003817</name>
</gene>
<dbReference type="Proteomes" id="UP001444661">
    <property type="component" value="Unassembled WGS sequence"/>
</dbReference>
<evidence type="ECO:0000313" key="2">
    <source>
        <dbReference type="EMBL" id="KAK8052432.1"/>
    </source>
</evidence>
<accession>A0ABR1U154</accession>
<protein>
    <submittedName>
        <fullName evidence="2">Uncharacterized protein</fullName>
    </submittedName>
</protein>
<proteinExistence type="predicted"/>
<name>A0ABR1U154_9PEZI</name>
<feature type="compositionally biased region" description="Basic and acidic residues" evidence="1">
    <location>
        <begin position="1"/>
        <end position="20"/>
    </location>
</feature>
<keyword evidence="3" id="KW-1185">Reference proteome</keyword>